<feature type="domain" description="Ribosomal RNA small subunit methyltransferase E PUA-like" evidence="12">
    <location>
        <begin position="18"/>
        <end position="60"/>
    </location>
</feature>
<evidence type="ECO:0000259" key="12">
    <source>
        <dbReference type="Pfam" id="PF20260"/>
    </source>
</evidence>
<dbReference type="Pfam" id="PF04452">
    <property type="entry name" value="Methyltrans_RNA"/>
    <property type="match status" value="1"/>
</dbReference>
<evidence type="ECO:0000256" key="3">
    <source>
        <dbReference type="ARBA" id="ARBA00022490"/>
    </source>
</evidence>
<organism evidence="13 14">
    <name type="scientific">Candidatus Korobacter versatilis</name>
    <dbReference type="NCBI Taxonomy" id="658062"/>
    <lineage>
        <taxon>Bacteria</taxon>
        <taxon>Pseudomonadati</taxon>
        <taxon>Acidobacteriota</taxon>
        <taxon>Terriglobia</taxon>
        <taxon>Terriglobales</taxon>
        <taxon>Candidatus Korobacteraceae</taxon>
        <taxon>Candidatus Korobacter</taxon>
    </lineage>
</organism>
<evidence type="ECO:0000256" key="2">
    <source>
        <dbReference type="ARBA" id="ARBA00005528"/>
    </source>
</evidence>
<dbReference type="PANTHER" id="PTHR30027">
    <property type="entry name" value="RIBOSOMAL RNA SMALL SUBUNIT METHYLTRANSFERASE E"/>
    <property type="match status" value="1"/>
</dbReference>
<evidence type="ECO:0000313" key="14">
    <source>
        <dbReference type="Proteomes" id="UP000779809"/>
    </source>
</evidence>
<dbReference type="EC" id="2.1.1.193" evidence="10"/>
<evidence type="ECO:0000256" key="8">
    <source>
        <dbReference type="ARBA" id="ARBA00025699"/>
    </source>
</evidence>
<dbReference type="GO" id="GO:0005737">
    <property type="term" value="C:cytoplasm"/>
    <property type="evidence" value="ECO:0007669"/>
    <property type="project" value="UniProtKB-SubCell"/>
</dbReference>
<evidence type="ECO:0000256" key="10">
    <source>
        <dbReference type="PIRNR" id="PIRNR015601"/>
    </source>
</evidence>
<dbReference type="InterPro" id="IPR046887">
    <property type="entry name" value="RsmE_PUA-like"/>
</dbReference>
<name>A0A932A856_9BACT</name>
<dbReference type="InterPro" id="IPR029028">
    <property type="entry name" value="Alpha/beta_knot_MTases"/>
</dbReference>
<evidence type="ECO:0000256" key="1">
    <source>
        <dbReference type="ARBA" id="ARBA00004496"/>
    </source>
</evidence>
<evidence type="ECO:0000313" key="13">
    <source>
        <dbReference type="EMBL" id="MBI2678488.1"/>
    </source>
</evidence>
<dbReference type="GO" id="GO:0070042">
    <property type="term" value="F:rRNA (uridine-N3-)-methyltransferase activity"/>
    <property type="evidence" value="ECO:0007669"/>
    <property type="project" value="TreeGrafter"/>
</dbReference>
<dbReference type="PANTHER" id="PTHR30027:SF3">
    <property type="entry name" value="16S RRNA (URACIL(1498)-N(3))-METHYLTRANSFERASE"/>
    <property type="match status" value="1"/>
</dbReference>
<dbReference type="PIRSF" id="PIRSF015601">
    <property type="entry name" value="MTase_slr0722"/>
    <property type="match status" value="1"/>
</dbReference>
<dbReference type="AlphaFoldDB" id="A0A932A856"/>
<dbReference type="GO" id="GO:0070475">
    <property type="term" value="P:rRNA base methylation"/>
    <property type="evidence" value="ECO:0007669"/>
    <property type="project" value="TreeGrafter"/>
</dbReference>
<comment type="subcellular location">
    <subcellularLocation>
        <location evidence="1 10">Cytoplasm</location>
    </subcellularLocation>
</comment>
<dbReference type="Pfam" id="PF20260">
    <property type="entry name" value="PUA_4"/>
    <property type="match status" value="1"/>
</dbReference>
<dbReference type="InterPro" id="IPR006700">
    <property type="entry name" value="RsmE"/>
</dbReference>
<feature type="domain" description="Ribosomal RNA small subunit methyltransferase E methyltransferase" evidence="11">
    <location>
        <begin position="72"/>
        <end position="228"/>
    </location>
</feature>
<dbReference type="SUPFAM" id="SSF75217">
    <property type="entry name" value="alpha/beta knot"/>
    <property type="match status" value="1"/>
</dbReference>
<gene>
    <name evidence="13" type="ORF">HYX28_06875</name>
</gene>
<dbReference type="NCBIfam" id="TIGR00046">
    <property type="entry name" value="RsmE family RNA methyltransferase"/>
    <property type="match status" value="1"/>
</dbReference>
<evidence type="ECO:0000256" key="5">
    <source>
        <dbReference type="ARBA" id="ARBA00022603"/>
    </source>
</evidence>
<dbReference type="Gene3D" id="3.40.1280.10">
    <property type="match status" value="1"/>
</dbReference>
<dbReference type="InterPro" id="IPR046886">
    <property type="entry name" value="RsmE_MTase_dom"/>
</dbReference>
<proteinExistence type="inferred from homology"/>
<keyword evidence="6 10" id="KW-0808">Transferase</keyword>
<dbReference type="EMBL" id="JACPNR010000009">
    <property type="protein sequence ID" value="MBI2678488.1"/>
    <property type="molecule type" value="Genomic_DNA"/>
</dbReference>
<keyword evidence="4 10" id="KW-0698">rRNA processing</keyword>
<keyword evidence="5 10" id="KW-0489">Methyltransferase</keyword>
<evidence type="ECO:0000256" key="7">
    <source>
        <dbReference type="ARBA" id="ARBA00022691"/>
    </source>
</evidence>
<reference evidence="13" key="1">
    <citation type="submission" date="2020-07" db="EMBL/GenBank/DDBJ databases">
        <title>Huge and variable diversity of episymbiotic CPR bacteria and DPANN archaea in groundwater ecosystems.</title>
        <authorList>
            <person name="He C.Y."/>
            <person name="Keren R."/>
            <person name="Whittaker M."/>
            <person name="Farag I.F."/>
            <person name="Doudna J."/>
            <person name="Cate J.H.D."/>
            <person name="Banfield J.F."/>
        </authorList>
    </citation>
    <scope>NUCLEOTIDE SEQUENCE</scope>
    <source>
        <strain evidence="13">NC_groundwater_580_Pr5_B-0.1um_64_19</strain>
    </source>
</reference>
<sequence>MTRRRWIADETHANRAALTGENAAHLARVLRAKVGQEFDISTGETVRRGRVVSVSDARVEFELGEELPAAEQLPVELLLAVFKFDRMEWAIEKATELGVARIVPVIAQRTERHLAQSAAKRSDRWRRLAHEASQQSRRIAPPEVAEPVKLNAALHGAAGIVLAETEEQTSLKQALARSIRPVRLAIGPEGGWGEEELALFLQHGWQAASLGATILRAETAAIAALAIAASELA</sequence>
<dbReference type="InterPro" id="IPR015947">
    <property type="entry name" value="PUA-like_sf"/>
</dbReference>
<comment type="function">
    <text evidence="8 10">Specifically methylates the N3 position of the uracil ring of uridine 1498 (m3U1498) in 16S rRNA. Acts on the fully assembled 30S ribosomal subunit.</text>
</comment>
<protein>
    <recommendedName>
        <fullName evidence="10">Ribosomal RNA small subunit methyltransferase E</fullName>
        <ecNumber evidence="10">2.1.1.193</ecNumber>
    </recommendedName>
</protein>
<evidence type="ECO:0000259" key="11">
    <source>
        <dbReference type="Pfam" id="PF04452"/>
    </source>
</evidence>
<comment type="similarity">
    <text evidence="2 10">Belongs to the RNA methyltransferase RsmE family.</text>
</comment>
<keyword evidence="3 10" id="KW-0963">Cytoplasm</keyword>
<dbReference type="CDD" id="cd18084">
    <property type="entry name" value="RsmE-like"/>
    <property type="match status" value="1"/>
</dbReference>
<evidence type="ECO:0000256" key="6">
    <source>
        <dbReference type="ARBA" id="ARBA00022679"/>
    </source>
</evidence>
<comment type="caution">
    <text evidence="13">The sequence shown here is derived from an EMBL/GenBank/DDBJ whole genome shotgun (WGS) entry which is preliminary data.</text>
</comment>
<keyword evidence="7 10" id="KW-0949">S-adenosyl-L-methionine</keyword>
<dbReference type="Proteomes" id="UP000779809">
    <property type="component" value="Unassembled WGS sequence"/>
</dbReference>
<accession>A0A932A856</accession>
<evidence type="ECO:0000256" key="4">
    <source>
        <dbReference type="ARBA" id="ARBA00022552"/>
    </source>
</evidence>
<dbReference type="SUPFAM" id="SSF88697">
    <property type="entry name" value="PUA domain-like"/>
    <property type="match status" value="1"/>
</dbReference>
<evidence type="ECO:0000256" key="9">
    <source>
        <dbReference type="ARBA" id="ARBA00047944"/>
    </source>
</evidence>
<dbReference type="InterPro" id="IPR029026">
    <property type="entry name" value="tRNA_m1G_MTases_N"/>
</dbReference>
<comment type="catalytic activity">
    <reaction evidence="9 10">
        <text>uridine(1498) in 16S rRNA + S-adenosyl-L-methionine = N(3)-methyluridine(1498) in 16S rRNA + S-adenosyl-L-homocysteine + H(+)</text>
        <dbReference type="Rhea" id="RHEA:42920"/>
        <dbReference type="Rhea" id="RHEA-COMP:10283"/>
        <dbReference type="Rhea" id="RHEA-COMP:10284"/>
        <dbReference type="ChEBI" id="CHEBI:15378"/>
        <dbReference type="ChEBI" id="CHEBI:57856"/>
        <dbReference type="ChEBI" id="CHEBI:59789"/>
        <dbReference type="ChEBI" id="CHEBI:65315"/>
        <dbReference type="ChEBI" id="CHEBI:74502"/>
        <dbReference type="EC" id="2.1.1.193"/>
    </reaction>
</comment>